<sequence length="103" mass="11537">MNLFLILSSQLSSTQPEFLIFHRSKEQKSDNLRADRWILQLRRACPSPPMILKIRPSTNVVRVATIVRAAASIFCAAPSSAKIKSKPCSYSSKYELNGANQEN</sequence>
<keyword evidence="2" id="KW-1185">Reference proteome</keyword>
<dbReference type="EMBL" id="JBBWWR010000016">
    <property type="protein sequence ID" value="KAK8947956.1"/>
    <property type="molecule type" value="Genomic_DNA"/>
</dbReference>
<accession>A0ABR2LR83</accession>
<comment type="caution">
    <text evidence="1">The sequence shown here is derived from an EMBL/GenBank/DDBJ whole genome shotgun (WGS) entry which is preliminary data.</text>
</comment>
<protein>
    <submittedName>
        <fullName evidence="1">Uncharacterized protein</fullName>
    </submittedName>
</protein>
<gene>
    <name evidence="1" type="ORF">KSP40_PGU004437</name>
</gene>
<reference evidence="1 2" key="1">
    <citation type="journal article" date="2022" name="Nat. Plants">
        <title>Genomes of leafy and leafless Platanthera orchids illuminate the evolution of mycoheterotrophy.</title>
        <authorList>
            <person name="Li M.H."/>
            <person name="Liu K.W."/>
            <person name="Li Z."/>
            <person name="Lu H.C."/>
            <person name="Ye Q.L."/>
            <person name="Zhang D."/>
            <person name="Wang J.Y."/>
            <person name="Li Y.F."/>
            <person name="Zhong Z.M."/>
            <person name="Liu X."/>
            <person name="Yu X."/>
            <person name="Liu D.K."/>
            <person name="Tu X.D."/>
            <person name="Liu B."/>
            <person name="Hao Y."/>
            <person name="Liao X.Y."/>
            <person name="Jiang Y.T."/>
            <person name="Sun W.H."/>
            <person name="Chen J."/>
            <person name="Chen Y.Q."/>
            <person name="Ai Y."/>
            <person name="Zhai J.W."/>
            <person name="Wu S.S."/>
            <person name="Zhou Z."/>
            <person name="Hsiao Y.Y."/>
            <person name="Wu W.L."/>
            <person name="Chen Y.Y."/>
            <person name="Lin Y.F."/>
            <person name="Hsu J.L."/>
            <person name="Li C.Y."/>
            <person name="Wang Z.W."/>
            <person name="Zhao X."/>
            <person name="Zhong W.Y."/>
            <person name="Ma X.K."/>
            <person name="Ma L."/>
            <person name="Huang J."/>
            <person name="Chen G.Z."/>
            <person name="Huang M.Z."/>
            <person name="Huang L."/>
            <person name="Peng D.H."/>
            <person name="Luo Y.B."/>
            <person name="Zou S.Q."/>
            <person name="Chen S.P."/>
            <person name="Lan S."/>
            <person name="Tsai W.C."/>
            <person name="Van de Peer Y."/>
            <person name="Liu Z.J."/>
        </authorList>
    </citation>
    <scope>NUCLEOTIDE SEQUENCE [LARGE SCALE GENOMIC DNA]</scope>
    <source>
        <strain evidence="1">Lor288</strain>
    </source>
</reference>
<evidence type="ECO:0000313" key="1">
    <source>
        <dbReference type="EMBL" id="KAK8947956.1"/>
    </source>
</evidence>
<evidence type="ECO:0000313" key="2">
    <source>
        <dbReference type="Proteomes" id="UP001412067"/>
    </source>
</evidence>
<proteinExistence type="predicted"/>
<dbReference type="Proteomes" id="UP001412067">
    <property type="component" value="Unassembled WGS sequence"/>
</dbReference>
<name>A0ABR2LR83_9ASPA</name>
<organism evidence="1 2">
    <name type="scientific">Platanthera guangdongensis</name>
    <dbReference type="NCBI Taxonomy" id="2320717"/>
    <lineage>
        <taxon>Eukaryota</taxon>
        <taxon>Viridiplantae</taxon>
        <taxon>Streptophyta</taxon>
        <taxon>Embryophyta</taxon>
        <taxon>Tracheophyta</taxon>
        <taxon>Spermatophyta</taxon>
        <taxon>Magnoliopsida</taxon>
        <taxon>Liliopsida</taxon>
        <taxon>Asparagales</taxon>
        <taxon>Orchidaceae</taxon>
        <taxon>Orchidoideae</taxon>
        <taxon>Orchideae</taxon>
        <taxon>Orchidinae</taxon>
        <taxon>Platanthera</taxon>
    </lineage>
</organism>